<comment type="caution">
    <text evidence="1">The sequence shown here is derived from an EMBL/GenBank/DDBJ whole genome shotgun (WGS) entry which is preliminary data.</text>
</comment>
<name>A0A9N7YZW8_PLEPL</name>
<organism evidence="1 2">
    <name type="scientific">Pleuronectes platessa</name>
    <name type="common">European plaice</name>
    <dbReference type="NCBI Taxonomy" id="8262"/>
    <lineage>
        <taxon>Eukaryota</taxon>
        <taxon>Metazoa</taxon>
        <taxon>Chordata</taxon>
        <taxon>Craniata</taxon>
        <taxon>Vertebrata</taxon>
        <taxon>Euteleostomi</taxon>
        <taxon>Actinopterygii</taxon>
        <taxon>Neopterygii</taxon>
        <taxon>Teleostei</taxon>
        <taxon>Neoteleostei</taxon>
        <taxon>Acanthomorphata</taxon>
        <taxon>Carangaria</taxon>
        <taxon>Pleuronectiformes</taxon>
        <taxon>Pleuronectoidei</taxon>
        <taxon>Pleuronectidae</taxon>
        <taxon>Pleuronectes</taxon>
    </lineage>
</organism>
<proteinExistence type="predicted"/>
<keyword evidence="2" id="KW-1185">Reference proteome</keyword>
<dbReference type="Proteomes" id="UP001153269">
    <property type="component" value="Unassembled WGS sequence"/>
</dbReference>
<dbReference type="EMBL" id="CADEAL010003347">
    <property type="protein sequence ID" value="CAB1444405.1"/>
    <property type="molecule type" value="Genomic_DNA"/>
</dbReference>
<evidence type="ECO:0000313" key="2">
    <source>
        <dbReference type="Proteomes" id="UP001153269"/>
    </source>
</evidence>
<protein>
    <submittedName>
        <fullName evidence="1">Uncharacterized protein</fullName>
    </submittedName>
</protein>
<sequence length="163" mass="17904">MASTCLYAPPTTSGHAPDESADGVLGDLLPDLDQGVSELLDSLWQYLAFEPALICEYNNVPVADLPVLVYYGECQSSCRMLGWEHRSHYNLSGPHASLMESVSDSLVRNMHMVSQYLLEYILLGDTATLPGRLWVGSSIPSLTHLNAEVSLGKMLNPEWPPIE</sequence>
<evidence type="ECO:0000313" key="1">
    <source>
        <dbReference type="EMBL" id="CAB1444405.1"/>
    </source>
</evidence>
<gene>
    <name evidence="1" type="ORF">PLEPLA_LOCUS32121</name>
</gene>
<reference evidence="1" key="1">
    <citation type="submission" date="2020-03" db="EMBL/GenBank/DDBJ databases">
        <authorList>
            <person name="Weist P."/>
        </authorList>
    </citation>
    <scope>NUCLEOTIDE SEQUENCE</scope>
</reference>
<accession>A0A9N7YZW8</accession>
<dbReference type="AlphaFoldDB" id="A0A9N7YZW8"/>